<dbReference type="CDD" id="cd02869">
    <property type="entry name" value="PseudoU_synth_RluA_like"/>
    <property type="match status" value="1"/>
</dbReference>
<dbReference type="Proteomes" id="UP000789595">
    <property type="component" value="Unassembled WGS sequence"/>
</dbReference>
<dbReference type="Gene3D" id="3.30.2350.10">
    <property type="entry name" value="Pseudouridine synthase"/>
    <property type="match status" value="1"/>
</dbReference>
<dbReference type="Pfam" id="PF13474">
    <property type="entry name" value="SnoaL_3"/>
    <property type="match status" value="1"/>
</dbReference>
<protein>
    <recommendedName>
        <fullName evidence="6">Pseudouridine synthase RsuA/RluA-like domain-containing protein</fullName>
    </recommendedName>
</protein>
<sequence>MSLDDDFCVAIAHNGTIEGTTEHLDLKTRCYDEALQCERLEELKRDLEFVASPLVPQDTFWLGAGESPRCALEAVALEIFRKHAAASPHAADPKSGVEWWAQVKDPTANQEAAREVCFHWDKDEQAHTLHGMYVFPQLATVTYLSEGGAPTVVLDKRPDSFTGAIADGPVDAAAACAPRVGRHLVFDGRCLHAAPRALTTSGGGKRYTFLVNVWLGHRPSGIRPFPAAALDKLTRDGASMRFGAATTPTPDECSRVATLSFPLARSGTRHVVRMRSPMSGHDFVDLGSSAVAYVEVRVDETPAVDGARSTRAAADALDAWHAACARGDGDALEALAADAFVFFGTAAEERWARDAFLQYARQRFATGNTWAYTVVARRCDEVSDGVVAFDEVLNNANLGRCRSTGVIIGGKLAQYNLSLPVPNELILGVVEKIRHTIELLHVDASLVVVNKPRDLLSVPGRHPDAPAPTKKRKRAGEYWEEALARARDEASAESLAGRLLNGVGSLASIPRREDKFRAHVQRARGRVGAVDDAAVGTLWRELDDAAKALAAPDNDEEAPNALALARAAAGDRDLRPVHRLDYETSGVLVFARTTAAASALCAAFRKSTDGDAGDTRKTYVARVAGRLSGSGEWTAAITADAVARQKDGKPRYRAAEESEEGAKGARTRWEALESGDETSLLRLEPLTGRSHQLRVHCLAAGHAIVGDPLYATPGGGLCLHAASLALPHPETSERVTFEAGRPFV</sequence>
<name>A0A8J2SQG6_9STRA</name>
<dbReference type="EMBL" id="CAKKNE010000005">
    <property type="protein sequence ID" value="CAH0376794.1"/>
    <property type="molecule type" value="Genomic_DNA"/>
</dbReference>
<dbReference type="SUPFAM" id="SSF55120">
    <property type="entry name" value="Pseudouridine synthase"/>
    <property type="match status" value="1"/>
</dbReference>
<dbReference type="Gene3D" id="3.10.450.50">
    <property type="match status" value="1"/>
</dbReference>
<dbReference type="GO" id="GO:0003723">
    <property type="term" value="F:RNA binding"/>
    <property type="evidence" value="ECO:0007669"/>
    <property type="project" value="InterPro"/>
</dbReference>
<proteinExistence type="inferred from homology"/>
<dbReference type="SUPFAM" id="SSF54427">
    <property type="entry name" value="NTF2-like"/>
    <property type="match status" value="1"/>
</dbReference>
<evidence type="ECO:0000313" key="4">
    <source>
        <dbReference type="EMBL" id="CAH0376794.1"/>
    </source>
</evidence>
<gene>
    <name evidence="4" type="ORF">PECAL_5P13860</name>
</gene>
<feature type="domain" description="SnoaL-like" evidence="3">
    <location>
        <begin position="315"/>
        <end position="420"/>
    </location>
</feature>
<reference evidence="4" key="1">
    <citation type="submission" date="2021-11" db="EMBL/GenBank/DDBJ databases">
        <authorList>
            <consortium name="Genoscope - CEA"/>
            <person name="William W."/>
        </authorList>
    </citation>
    <scope>NUCLEOTIDE SEQUENCE</scope>
</reference>
<dbReference type="Pfam" id="PF00849">
    <property type="entry name" value="PseudoU_synth_2"/>
    <property type="match status" value="1"/>
</dbReference>
<dbReference type="AlphaFoldDB" id="A0A8J2SQG6"/>
<dbReference type="InterPro" id="IPR006224">
    <property type="entry name" value="PsdUridine_synth_RluA-like_CS"/>
</dbReference>
<evidence type="ECO:0000256" key="1">
    <source>
        <dbReference type="ARBA" id="ARBA00010876"/>
    </source>
</evidence>
<dbReference type="GO" id="GO:0000455">
    <property type="term" value="P:enzyme-directed rRNA pseudouridine synthesis"/>
    <property type="evidence" value="ECO:0007669"/>
    <property type="project" value="TreeGrafter"/>
</dbReference>
<dbReference type="PANTHER" id="PTHR21600">
    <property type="entry name" value="MITOCHONDRIAL RNA PSEUDOURIDINE SYNTHASE"/>
    <property type="match status" value="1"/>
</dbReference>
<dbReference type="InterPro" id="IPR050188">
    <property type="entry name" value="RluA_PseudoU_synthase"/>
</dbReference>
<keyword evidence="5" id="KW-1185">Reference proteome</keyword>
<dbReference type="OrthoDB" id="69177at2759"/>
<comment type="similarity">
    <text evidence="1">Belongs to the pseudouridine synthase RluA family.</text>
</comment>
<feature type="domain" description="Pseudouridine synthase RsuA/RluA-like" evidence="2">
    <location>
        <begin position="554"/>
        <end position="698"/>
    </location>
</feature>
<dbReference type="InterPro" id="IPR032710">
    <property type="entry name" value="NTF2-like_dom_sf"/>
</dbReference>
<evidence type="ECO:0008006" key="6">
    <source>
        <dbReference type="Google" id="ProtNLM"/>
    </source>
</evidence>
<dbReference type="PROSITE" id="PS01129">
    <property type="entry name" value="PSI_RLU"/>
    <property type="match status" value="1"/>
</dbReference>
<dbReference type="InterPro" id="IPR037401">
    <property type="entry name" value="SnoaL-like"/>
</dbReference>
<dbReference type="InterPro" id="IPR020103">
    <property type="entry name" value="PsdUridine_synth_cat_dom_sf"/>
</dbReference>
<dbReference type="GO" id="GO:0009982">
    <property type="term" value="F:pseudouridine synthase activity"/>
    <property type="evidence" value="ECO:0007669"/>
    <property type="project" value="InterPro"/>
</dbReference>
<comment type="caution">
    <text evidence="4">The sequence shown here is derived from an EMBL/GenBank/DDBJ whole genome shotgun (WGS) entry which is preliminary data.</text>
</comment>
<accession>A0A8J2SQG6</accession>
<dbReference type="PANTHER" id="PTHR21600:SF87">
    <property type="entry name" value="RNA PSEUDOURIDYLATE SYNTHASE DOMAIN-CONTAINING PROTEIN 1"/>
    <property type="match status" value="1"/>
</dbReference>
<dbReference type="InterPro" id="IPR006145">
    <property type="entry name" value="PsdUridine_synth_RsuA/RluA"/>
</dbReference>
<organism evidence="4 5">
    <name type="scientific">Pelagomonas calceolata</name>
    <dbReference type="NCBI Taxonomy" id="35677"/>
    <lineage>
        <taxon>Eukaryota</taxon>
        <taxon>Sar</taxon>
        <taxon>Stramenopiles</taxon>
        <taxon>Ochrophyta</taxon>
        <taxon>Pelagophyceae</taxon>
        <taxon>Pelagomonadales</taxon>
        <taxon>Pelagomonadaceae</taxon>
        <taxon>Pelagomonas</taxon>
    </lineage>
</organism>
<evidence type="ECO:0000259" key="2">
    <source>
        <dbReference type="Pfam" id="PF00849"/>
    </source>
</evidence>
<evidence type="ECO:0000313" key="5">
    <source>
        <dbReference type="Proteomes" id="UP000789595"/>
    </source>
</evidence>
<evidence type="ECO:0000259" key="3">
    <source>
        <dbReference type="Pfam" id="PF13474"/>
    </source>
</evidence>